<evidence type="ECO:0000313" key="2">
    <source>
        <dbReference type="Proteomes" id="UP000054717"/>
    </source>
</evidence>
<gene>
    <name evidence="1" type="ORF">AWB66_00268</name>
</gene>
<organism evidence="1 2">
    <name type="scientific">Caballeronia telluris</name>
    <dbReference type="NCBI Taxonomy" id="326475"/>
    <lineage>
        <taxon>Bacteria</taxon>
        <taxon>Pseudomonadati</taxon>
        <taxon>Pseudomonadota</taxon>
        <taxon>Betaproteobacteria</taxon>
        <taxon>Burkholderiales</taxon>
        <taxon>Burkholderiaceae</taxon>
        <taxon>Caballeronia</taxon>
    </lineage>
</organism>
<comment type="caution">
    <text evidence="1">The sequence shown here is derived from an EMBL/GenBank/DDBJ whole genome shotgun (WGS) entry which is preliminary data.</text>
</comment>
<evidence type="ECO:0000313" key="1">
    <source>
        <dbReference type="EMBL" id="SAL11173.1"/>
    </source>
</evidence>
<protein>
    <submittedName>
        <fullName evidence="1">Uncharacterized protein</fullName>
    </submittedName>
</protein>
<accession>A0A158EUI7</accession>
<name>A0A158EUI7_9BURK</name>
<dbReference type="AlphaFoldDB" id="A0A158EUI7"/>
<dbReference type="EMBL" id="FCNZ02000001">
    <property type="protein sequence ID" value="SAL11173.1"/>
    <property type="molecule type" value="Genomic_DNA"/>
</dbReference>
<proteinExistence type="predicted"/>
<keyword evidence="2" id="KW-1185">Reference proteome</keyword>
<reference evidence="1" key="1">
    <citation type="submission" date="2016-01" db="EMBL/GenBank/DDBJ databases">
        <authorList>
            <person name="Peeters Charlotte."/>
        </authorList>
    </citation>
    <scope>NUCLEOTIDE SEQUENCE</scope>
    <source>
        <strain evidence="1">LMG 22936</strain>
    </source>
</reference>
<dbReference type="RefSeq" id="WP_087628457.1">
    <property type="nucleotide sequence ID" value="NZ_FCNZ02000001.1"/>
</dbReference>
<sequence>MERALIIKDLPFSEEEATLNRDQMKQLIGGRAVQVRVDNNGVGTVDDWEINTAIFEGRIKGTYI</sequence>
<dbReference type="Proteomes" id="UP000054717">
    <property type="component" value="Unassembled WGS sequence"/>
</dbReference>